<evidence type="ECO:0000313" key="2">
    <source>
        <dbReference type="Proteomes" id="UP000184516"/>
    </source>
</evidence>
<dbReference type="InterPro" id="IPR051815">
    <property type="entry name" value="Molybdate_resp_trans_reg"/>
</dbReference>
<dbReference type="OrthoDB" id="9805928at2"/>
<dbReference type="AlphaFoldDB" id="A0A1M5IGN2"/>
<accession>A0A1M5IGN2</accession>
<dbReference type="RefSeq" id="WP_073369671.1">
    <property type="nucleotide sequence ID" value="NZ_FQWB01000003.1"/>
</dbReference>
<dbReference type="InterPro" id="IPR036388">
    <property type="entry name" value="WH-like_DNA-bd_sf"/>
</dbReference>
<dbReference type="PANTHER" id="PTHR30432:SF1">
    <property type="entry name" value="DNA-BINDING TRANSCRIPTIONAL DUAL REGULATOR MODE"/>
    <property type="match status" value="1"/>
</dbReference>
<dbReference type="PANTHER" id="PTHR30432">
    <property type="entry name" value="TRANSCRIPTIONAL REGULATOR MODE"/>
    <property type="match status" value="1"/>
</dbReference>
<reference evidence="2" key="1">
    <citation type="submission" date="2016-11" db="EMBL/GenBank/DDBJ databases">
        <authorList>
            <person name="Varghese N."/>
            <person name="Submissions S."/>
        </authorList>
    </citation>
    <scope>NUCLEOTIDE SEQUENCE [LARGE SCALE GENOMIC DNA]</scope>
    <source>
        <strain evidence="2">DSM 19978</strain>
    </source>
</reference>
<keyword evidence="2" id="KW-1185">Reference proteome</keyword>
<protein>
    <submittedName>
        <fullName evidence="1">Molybdate transport system regulatory protein</fullName>
    </submittedName>
</protein>
<dbReference type="EMBL" id="FQWB01000003">
    <property type="protein sequence ID" value="SHG27239.1"/>
    <property type="molecule type" value="Genomic_DNA"/>
</dbReference>
<dbReference type="Proteomes" id="UP000184516">
    <property type="component" value="Unassembled WGS sequence"/>
</dbReference>
<proteinExistence type="predicted"/>
<dbReference type="InterPro" id="IPR036390">
    <property type="entry name" value="WH_DNA-bd_sf"/>
</dbReference>
<name>A0A1M5IGN2_9FLAO</name>
<evidence type="ECO:0000313" key="1">
    <source>
        <dbReference type="EMBL" id="SHG27239.1"/>
    </source>
</evidence>
<dbReference type="SUPFAM" id="SSF46785">
    <property type="entry name" value="Winged helix' DNA-binding domain"/>
    <property type="match status" value="1"/>
</dbReference>
<sequence>MRIKSKIWIETEEGIIISDGRIQLLKLIEATGSLNKAAKEMNISYQKAWKLVDASNKASKEPLVATQIGGNKGGGTVLTPYGKSLIESFEAINSSCWEFLDAELKKYAL</sequence>
<gene>
    <name evidence="1" type="ORF">SAMN05443549_10374</name>
</gene>
<dbReference type="Gene3D" id="1.10.10.10">
    <property type="entry name" value="Winged helix-like DNA-binding domain superfamily/Winged helix DNA-binding domain"/>
    <property type="match status" value="1"/>
</dbReference>
<dbReference type="STRING" id="468056.SAMN05443549_10374"/>
<organism evidence="1 2">
    <name type="scientific">Flavobacterium fluvii</name>
    <dbReference type="NCBI Taxonomy" id="468056"/>
    <lineage>
        <taxon>Bacteria</taxon>
        <taxon>Pseudomonadati</taxon>
        <taxon>Bacteroidota</taxon>
        <taxon>Flavobacteriia</taxon>
        <taxon>Flavobacteriales</taxon>
        <taxon>Flavobacteriaceae</taxon>
        <taxon>Flavobacterium</taxon>
    </lineage>
</organism>